<evidence type="ECO:0000313" key="5">
    <source>
        <dbReference type="EMBL" id="MFC7448877.1"/>
    </source>
</evidence>
<reference evidence="6" key="1">
    <citation type="journal article" date="2019" name="Int. J. Syst. Evol. Microbiol.">
        <title>The Global Catalogue of Microorganisms (GCM) 10K type strain sequencing project: providing services to taxonomists for standard genome sequencing and annotation.</title>
        <authorList>
            <consortium name="The Broad Institute Genomics Platform"/>
            <consortium name="The Broad Institute Genome Sequencing Center for Infectious Disease"/>
            <person name="Wu L."/>
            <person name="Ma J."/>
        </authorList>
    </citation>
    <scope>NUCLEOTIDE SEQUENCE [LARGE SCALE GENOMIC DNA]</scope>
    <source>
        <strain evidence="6">ICMP 19430</strain>
    </source>
</reference>
<dbReference type="Gene3D" id="3.30.559.10">
    <property type="entry name" value="Chloramphenicol acetyltransferase-like domain"/>
    <property type="match status" value="2"/>
</dbReference>
<dbReference type="InterPro" id="IPR001242">
    <property type="entry name" value="Condensation_dom"/>
</dbReference>
<dbReference type="PROSITE" id="PS50075">
    <property type="entry name" value="CARRIER"/>
    <property type="match status" value="2"/>
</dbReference>
<dbReference type="InterPro" id="IPR045851">
    <property type="entry name" value="AMP-bd_C_sf"/>
</dbReference>
<evidence type="ECO:0000256" key="1">
    <source>
        <dbReference type="ARBA" id="ARBA00001957"/>
    </source>
</evidence>
<dbReference type="PROSITE" id="PS00455">
    <property type="entry name" value="AMP_BINDING"/>
    <property type="match status" value="2"/>
</dbReference>
<name>A0ABW2RYS7_9NOCA</name>
<dbReference type="InterPro" id="IPR036736">
    <property type="entry name" value="ACP-like_sf"/>
</dbReference>
<feature type="domain" description="Carrier" evidence="4">
    <location>
        <begin position="1672"/>
        <end position="1747"/>
    </location>
</feature>
<accession>A0ABW2RYS7</accession>
<dbReference type="Gene3D" id="3.30.559.30">
    <property type="entry name" value="Nonribosomal peptide synthetase, condensation domain"/>
    <property type="match status" value="2"/>
</dbReference>
<gene>
    <name evidence="5" type="ORF">ACFQS9_13350</name>
</gene>
<dbReference type="PANTHER" id="PTHR45527">
    <property type="entry name" value="NONRIBOSOMAL PEPTIDE SYNTHETASE"/>
    <property type="match status" value="1"/>
</dbReference>
<dbReference type="Proteomes" id="UP001596484">
    <property type="component" value="Unassembled WGS sequence"/>
</dbReference>
<dbReference type="EMBL" id="JBHTCS010000014">
    <property type="protein sequence ID" value="MFC7448877.1"/>
    <property type="molecule type" value="Genomic_DNA"/>
</dbReference>
<dbReference type="Pfam" id="PF00975">
    <property type="entry name" value="Thioesterase"/>
    <property type="match status" value="1"/>
</dbReference>
<evidence type="ECO:0000313" key="6">
    <source>
        <dbReference type="Proteomes" id="UP001596484"/>
    </source>
</evidence>
<dbReference type="CDD" id="cd19540">
    <property type="entry name" value="LCL_NRPS-like"/>
    <property type="match status" value="1"/>
</dbReference>
<feature type="non-terminal residue" evidence="5">
    <location>
        <position position="1"/>
    </location>
</feature>
<comment type="cofactor">
    <cofactor evidence="1">
        <name>pantetheine 4'-phosphate</name>
        <dbReference type="ChEBI" id="CHEBI:47942"/>
    </cofactor>
</comment>
<evidence type="ECO:0000256" key="2">
    <source>
        <dbReference type="ARBA" id="ARBA00022450"/>
    </source>
</evidence>
<dbReference type="Gene3D" id="1.10.1200.10">
    <property type="entry name" value="ACP-like"/>
    <property type="match status" value="1"/>
</dbReference>
<dbReference type="InterPro" id="IPR020845">
    <property type="entry name" value="AMP-binding_CS"/>
</dbReference>
<feature type="domain" description="Carrier" evidence="4">
    <location>
        <begin position="609"/>
        <end position="684"/>
    </location>
</feature>
<dbReference type="InterPro" id="IPR020806">
    <property type="entry name" value="PKS_PP-bd"/>
</dbReference>
<dbReference type="InterPro" id="IPR001031">
    <property type="entry name" value="Thioesterase"/>
</dbReference>
<dbReference type="RefSeq" id="WP_378405366.1">
    <property type="nucleotide sequence ID" value="NZ_JBHTCS010000014.1"/>
</dbReference>
<dbReference type="Pfam" id="PF00550">
    <property type="entry name" value="PP-binding"/>
    <property type="match status" value="2"/>
</dbReference>
<dbReference type="Pfam" id="PF00501">
    <property type="entry name" value="AMP-binding"/>
    <property type="match status" value="2"/>
</dbReference>
<dbReference type="PANTHER" id="PTHR45527:SF1">
    <property type="entry name" value="FATTY ACID SYNTHASE"/>
    <property type="match status" value="1"/>
</dbReference>
<dbReference type="Pfam" id="PF00668">
    <property type="entry name" value="Condensation"/>
    <property type="match status" value="1"/>
</dbReference>
<dbReference type="Gene3D" id="2.30.38.10">
    <property type="entry name" value="Luciferase, Domain 3"/>
    <property type="match status" value="2"/>
</dbReference>
<dbReference type="Gene3D" id="3.40.50.980">
    <property type="match status" value="4"/>
</dbReference>
<dbReference type="InterPro" id="IPR025110">
    <property type="entry name" value="AMP-bd_C"/>
</dbReference>
<dbReference type="Gene3D" id="3.30.300.30">
    <property type="match status" value="2"/>
</dbReference>
<organism evidence="5 6">
    <name type="scientific">Rhodococcus daqingensis</name>
    <dbReference type="NCBI Taxonomy" id="2479363"/>
    <lineage>
        <taxon>Bacteria</taxon>
        <taxon>Bacillati</taxon>
        <taxon>Actinomycetota</taxon>
        <taxon>Actinomycetes</taxon>
        <taxon>Mycobacteriales</taxon>
        <taxon>Nocardiaceae</taxon>
        <taxon>Rhodococcus</taxon>
    </lineage>
</organism>
<proteinExistence type="predicted"/>
<dbReference type="SUPFAM" id="SSF47336">
    <property type="entry name" value="ACP-like"/>
    <property type="match status" value="2"/>
</dbReference>
<dbReference type="SUPFAM" id="SSF53474">
    <property type="entry name" value="alpha/beta-Hydrolases"/>
    <property type="match status" value="1"/>
</dbReference>
<dbReference type="PROSITE" id="PS00012">
    <property type="entry name" value="PHOSPHOPANTETHEINE"/>
    <property type="match status" value="1"/>
</dbReference>
<dbReference type="InterPro" id="IPR009081">
    <property type="entry name" value="PP-bd_ACP"/>
</dbReference>
<evidence type="ECO:0000256" key="3">
    <source>
        <dbReference type="ARBA" id="ARBA00022553"/>
    </source>
</evidence>
<keyword evidence="3" id="KW-0597">Phosphoprotein</keyword>
<dbReference type="Pfam" id="PF13193">
    <property type="entry name" value="AMP-binding_C"/>
    <property type="match status" value="2"/>
</dbReference>
<dbReference type="NCBIfam" id="TIGR01733">
    <property type="entry name" value="AA-adenyl-dom"/>
    <property type="match status" value="2"/>
</dbReference>
<dbReference type="InterPro" id="IPR023213">
    <property type="entry name" value="CAT-like_dom_sf"/>
</dbReference>
<keyword evidence="6" id="KW-1185">Reference proteome</keyword>
<dbReference type="SUPFAM" id="SSF56801">
    <property type="entry name" value="Acetyl-CoA synthetase-like"/>
    <property type="match status" value="2"/>
</dbReference>
<dbReference type="Gene3D" id="3.40.50.1820">
    <property type="entry name" value="alpha/beta hydrolase"/>
    <property type="match status" value="1"/>
</dbReference>
<keyword evidence="2" id="KW-0596">Phosphopantetheine</keyword>
<dbReference type="SUPFAM" id="SSF52777">
    <property type="entry name" value="CoA-dependent acyltransferases"/>
    <property type="match status" value="3"/>
</dbReference>
<sequence length="2021" mass="215386">LDPTTLTEQPDLHITAAHGVDATHYPLAIAANADTRLHLKFEYLPEIFGRAEMESVAHRVESVLGAVATNPDVPLAHLALLTESELAELAPVSVGPGCAVRTLPQILTDSAATHPETTAIIDGNRQTTYRELDHRSNQLARALIARGAGPETHIALAIPRSTESVLATWAVTKTGAAFVPIDPTYPTDRITQMLTDSGATLGLTLTTHHNELPDTLPWIPLDTLQLDDADQHTSAPITDTERHRPLHPDHPAYLIYTSGSTGSPKGVTITHRGLAGFAAALLDSLSADQHSRVLHFSTPTFDGSVFDLLFAFGAGASMVIAPPTVYGGTELQRLIADQRITHGFVPTAALASTDPEGLECLRTAVAAGEACPPGLVARWAPGRRMFNAYGPTETTVMSNICAPMTVGEPITIGGPVAGVAELVLDARLQPVPLGTPGELYIAGDGLARGYHRRPALTADRFIASPFGRPGERMYRTGDIVRWTLDPHTGAHTLEYQGRTDFQVKIRGFRIEPGEIDTALTSHPNVAFAATTTHTTPSGDTVLVSYVLPADTAELHPAELTTHVTERLPAHMIPTAIVVLDEIPLTPVGKLDRAALPAPRFGLPEGRPRFATTPVQEIVADAFATVLGLELLGVDADFFDAGGNSLAATRAVARINTELHTDIGVRALFDAPTARGLAARLTPGRTAPARRPALTPVDRPDQIPLSPAQRRMLFLNQFDTSSPAYNIPLAVRLSGPLDSSALLAALTDVVARHESLRTVFSIGDGEPFQQILARADATPDIAAVPITEAEAPQRIRDFAAAGFDLTSELPLRARLFELDPEEHILAVVIHHISADGFSVVPFLRDVSTAYTARAGGRPPAWPPLPVQYADYTLWQREALGDDQDTDSPITTQLGYWARTLAGLPEVLSLPTDRARPTQRTLRGDRIGFRIDADLHRALRSTARRGNSTLFMTIHAALAVLLARLSGTDDIAVGTPTAGRSDPSLDDLVGMFVGTLVLRTRVDRDESFTGLLARTRDGDLDAFTHAEVPFERLVELLAPIRSTAHSPLFQVSLEFDAPASASAVLPHLDLPGLEVAAVDAQIDAAKVDLELGLTEEFDAEGHPAGISAGFAFATDLFDPGTVTRFAQQFVRILESVTTRPDLAIGDIEIVDGHGPATGTPAVPPRLWPHLLSSAARTGGDSVAVSEAGRALTYRDLDARSNRLARALIARGAGPETCVALAMPRSIEYIVALWATVKAGAAFVPVDPGYPAARILHMLRDSGAVLGVTLSAYRERLPNTHRPGGPPWLALDEPEVVRLLGSHSAADLTDSDRTSPLRLDHPAYVIYTSGSTGTPKGVMLTHLGLANLAEEEREHLAVTADARVSHLASPSFDASVFELMMAFCAAARVVIVPPTTYGGSALAELLEAERITHTFITPTALASIDPGGLDTVRVLTVAGEPCPAELLTRWAPGRSMFNAYGPTETTIMSHISQRLTAGGRAPIGGPTRGFTAMVLDGRLHPVPPGTRGELYLAGPGLARGYHGRHTLTAQHFVANPFGEPGDRMYRTGDLVRSLPDHTLEHLGRTDFQVKIRGFRVEPGEIDAALTTHPDVAFAATLARPGPTGDTALVCYVLPAPGAGLDPGTLGHHLALRLPAHMIPAAFVRLDSIPLTPAGKLDRAALPEPEFGSRAHPFRAARTRTERDIVDSFRHVLGLRRIGLDDNFFDLGGTSLTAIRIVSDIRARGGHVIPLQALFLTPTPAGLAGYIEAAATEPVSDLLRVVIPLRATGTAPALFCVHAGMGLAWAYAGLAHHLSPLRPVYGLQLPSISGGPVAESVEELAHRYVQEIRAVQPEGPYHLLGWSLGGLIAHAIATELSADGDRVATLALMDSRLPHPEDASAAELSAPELLRGLGVESEGLADTGTVSYARAAALLNRAYGLESGDLDSGGGTGLTADQLQRISEGYANSIRISDRYTPRRFDGDMIFFTATGSTDGAAPCSAEAWRHTVSGRIREHRVHCAHNEMTQPVPLAEIGTILERYLGDG</sequence>
<dbReference type="SMART" id="SM00823">
    <property type="entry name" value="PKS_PP"/>
    <property type="match status" value="2"/>
</dbReference>
<dbReference type="InterPro" id="IPR029058">
    <property type="entry name" value="AB_hydrolase_fold"/>
</dbReference>
<dbReference type="InterPro" id="IPR020802">
    <property type="entry name" value="TesA-like"/>
</dbReference>
<protein>
    <submittedName>
        <fullName evidence="5">Amino acid adenylation domain-containing protein</fullName>
    </submittedName>
</protein>
<dbReference type="InterPro" id="IPR006162">
    <property type="entry name" value="Ppantetheine_attach_site"/>
</dbReference>
<dbReference type="InterPro" id="IPR010071">
    <property type="entry name" value="AA_adenyl_dom"/>
</dbReference>
<comment type="caution">
    <text evidence="5">The sequence shown here is derived from an EMBL/GenBank/DDBJ whole genome shotgun (WGS) entry which is preliminary data.</text>
</comment>
<dbReference type="SMART" id="SM00824">
    <property type="entry name" value="PKS_TE"/>
    <property type="match status" value="1"/>
</dbReference>
<evidence type="ECO:0000259" key="4">
    <source>
        <dbReference type="PROSITE" id="PS50075"/>
    </source>
</evidence>
<dbReference type="InterPro" id="IPR000873">
    <property type="entry name" value="AMP-dep_synth/lig_dom"/>
</dbReference>